<evidence type="ECO:0000256" key="6">
    <source>
        <dbReference type="ARBA" id="ARBA00022989"/>
    </source>
</evidence>
<evidence type="ECO:0000256" key="3">
    <source>
        <dbReference type="ARBA" id="ARBA00022448"/>
    </source>
</evidence>
<reference evidence="13" key="1">
    <citation type="journal article" date="2021" name="PeerJ">
        <title>Extensive microbial diversity within the chicken gut microbiome revealed by metagenomics and culture.</title>
        <authorList>
            <person name="Gilroy R."/>
            <person name="Ravi A."/>
            <person name="Getino M."/>
            <person name="Pursley I."/>
            <person name="Horton D.L."/>
            <person name="Alikhan N.F."/>
            <person name="Baker D."/>
            <person name="Gharbi K."/>
            <person name="Hall N."/>
            <person name="Watson M."/>
            <person name="Adriaenssens E.M."/>
            <person name="Foster-Nyarko E."/>
            <person name="Jarju S."/>
            <person name="Secka A."/>
            <person name="Antonio M."/>
            <person name="Oren A."/>
            <person name="Chaudhuri R.R."/>
            <person name="La Ragione R."/>
            <person name="Hildebrand F."/>
            <person name="Pallen M.J."/>
        </authorList>
    </citation>
    <scope>NUCLEOTIDE SEQUENCE</scope>
    <source>
        <strain evidence="13">2239</strain>
    </source>
</reference>
<dbReference type="Gene3D" id="1.20.1530.20">
    <property type="match status" value="1"/>
</dbReference>
<evidence type="ECO:0000313" key="13">
    <source>
        <dbReference type="EMBL" id="HIX05461.1"/>
    </source>
</evidence>
<evidence type="ECO:0000256" key="4">
    <source>
        <dbReference type="ARBA" id="ARBA00022449"/>
    </source>
</evidence>
<evidence type="ECO:0000256" key="7">
    <source>
        <dbReference type="ARBA" id="ARBA00023053"/>
    </source>
</evidence>
<comment type="caution">
    <text evidence="13">The sequence shown here is derived from an EMBL/GenBank/DDBJ whole genome shotgun (WGS) entry which is preliminary data.</text>
</comment>
<feature type="transmembrane region" description="Helical" evidence="11">
    <location>
        <begin position="184"/>
        <end position="209"/>
    </location>
</feature>
<feature type="transmembrane region" description="Helical" evidence="11">
    <location>
        <begin position="299"/>
        <end position="321"/>
    </location>
</feature>
<feature type="transmembrane region" description="Helical" evidence="11">
    <location>
        <begin position="55"/>
        <end position="73"/>
    </location>
</feature>
<evidence type="ECO:0000256" key="9">
    <source>
        <dbReference type="ARBA" id="ARBA00023136"/>
    </source>
</evidence>
<dbReference type="PANTHER" id="PTHR43562">
    <property type="entry name" value="NAPA-TYPE SODIUM/HYDROGEN ANTIPORTER"/>
    <property type="match status" value="1"/>
</dbReference>
<evidence type="ECO:0000313" key="14">
    <source>
        <dbReference type="Proteomes" id="UP000824193"/>
    </source>
</evidence>
<keyword evidence="3" id="KW-0813">Transport</keyword>
<comment type="subcellular location">
    <subcellularLocation>
        <location evidence="1">Membrane</location>
        <topology evidence="1">Multi-pass membrane protein</topology>
    </subcellularLocation>
</comment>
<feature type="transmembrane region" description="Helical" evidence="11">
    <location>
        <begin position="245"/>
        <end position="262"/>
    </location>
</feature>
<keyword evidence="4" id="KW-0050">Antiport</keyword>
<evidence type="ECO:0000256" key="11">
    <source>
        <dbReference type="SAM" id="Phobius"/>
    </source>
</evidence>
<feature type="transmembrane region" description="Helical" evidence="11">
    <location>
        <begin position="120"/>
        <end position="142"/>
    </location>
</feature>
<evidence type="ECO:0000256" key="8">
    <source>
        <dbReference type="ARBA" id="ARBA00023065"/>
    </source>
</evidence>
<feature type="domain" description="Cation/H+ exchanger transmembrane" evidence="12">
    <location>
        <begin position="18"/>
        <end position="385"/>
    </location>
</feature>
<keyword evidence="5 11" id="KW-0812">Transmembrane</keyword>
<feature type="transmembrane region" description="Helical" evidence="11">
    <location>
        <begin position="31"/>
        <end position="49"/>
    </location>
</feature>
<evidence type="ECO:0000256" key="1">
    <source>
        <dbReference type="ARBA" id="ARBA00004141"/>
    </source>
</evidence>
<keyword evidence="9 11" id="KW-0472">Membrane</keyword>
<evidence type="ECO:0000256" key="5">
    <source>
        <dbReference type="ARBA" id="ARBA00022692"/>
    </source>
</evidence>
<dbReference type="EMBL" id="DXFW01000013">
    <property type="protein sequence ID" value="HIX05461.1"/>
    <property type="molecule type" value="Genomic_DNA"/>
</dbReference>
<accession>A0A9D1V3M0</accession>
<keyword evidence="10" id="KW-0739">Sodium transport</keyword>
<feature type="transmembrane region" description="Helical" evidence="11">
    <location>
        <begin position="274"/>
        <end position="293"/>
    </location>
</feature>
<dbReference type="InterPro" id="IPR038770">
    <property type="entry name" value="Na+/solute_symporter_sf"/>
</dbReference>
<keyword evidence="8" id="KW-0406">Ion transport</keyword>
<reference evidence="13" key="2">
    <citation type="submission" date="2021-04" db="EMBL/GenBank/DDBJ databases">
        <authorList>
            <person name="Gilroy R."/>
        </authorList>
    </citation>
    <scope>NUCLEOTIDE SEQUENCE</scope>
    <source>
        <strain evidence="13">2239</strain>
    </source>
</reference>
<feature type="transmembrane region" description="Helical" evidence="11">
    <location>
        <begin position="363"/>
        <end position="383"/>
    </location>
</feature>
<evidence type="ECO:0000256" key="10">
    <source>
        <dbReference type="ARBA" id="ARBA00023201"/>
    </source>
</evidence>
<feature type="transmembrane region" description="Helical" evidence="11">
    <location>
        <begin position="154"/>
        <end position="178"/>
    </location>
</feature>
<dbReference type="GO" id="GO:0016020">
    <property type="term" value="C:membrane"/>
    <property type="evidence" value="ECO:0007669"/>
    <property type="project" value="UniProtKB-SubCell"/>
</dbReference>
<feature type="transmembrane region" description="Helical" evidence="11">
    <location>
        <begin position="6"/>
        <end position="24"/>
    </location>
</feature>
<dbReference type="InterPro" id="IPR006153">
    <property type="entry name" value="Cation/H_exchanger_TM"/>
</dbReference>
<feature type="transmembrane region" description="Helical" evidence="11">
    <location>
        <begin position="85"/>
        <end position="108"/>
    </location>
</feature>
<dbReference type="GO" id="GO:1902600">
    <property type="term" value="P:proton transmembrane transport"/>
    <property type="evidence" value="ECO:0007669"/>
    <property type="project" value="InterPro"/>
</dbReference>
<gene>
    <name evidence="13" type="ORF">H9865_05060</name>
</gene>
<proteinExistence type="inferred from homology"/>
<dbReference type="GO" id="GO:0006814">
    <property type="term" value="P:sodium ion transport"/>
    <property type="evidence" value="ECO:0007669"/>
    <property type="project" value="UniProtKB-KW"/>
</dbReference>
<dbReference type="PANTHER" id="PTHR43562:SF3">
    <property type="entry name" value="SODIUM ION_PROTON EXCHANGER (EUROFUNG)"/>
    <property type="match status" value="1"/>
</dbReference>
<dbReference type="Pfam" id="PF00999">
    <property type="entry name" value="Na_H_Exchanger"/>
    <property type="match status" value="1"/>
</dbReference>
<keyword evidence="7" id="KW-0915">Sodium</keyword>
<dbReference type="GO" id="GO:0015297">
    <property type="term" value="F:antiporter activity"/>
    <property type="evidence" value="ECO:0007669"/>
    <property type="project" value="UniProtKB-KW"/>
</dbReference>
<name>A0A9D1V3M0_9FIRM</name>
<comment type="similarity">
    <text evidence="2">Belongs to the monovalent cation:proton antiporter 2 (CPA2) transporter (TC 2.A.37) family.</text>
</comment>
<keyword evidence="6 11" id="KW-1133">Transmembrane helix</keyword>
<organism evidence="13 14">
    <name type="scientific">Candidatus Allofournierella pullicola</name>
    <dbReference type="NCBI Taxonomy" id="2838596"/>
    <lineage>
        <taxon>Bacteria</taxon>
        <taxon>Bacillati</taxon>
        <taxon>Bacillota</taxon>
        <taxon>Clostridia</taxon>
        <taxon>Eubacteriales</taxon>
        <taxon>Oscillospiraceae</taxon>
        <taxon>Allofournierella</taxon>
    </lineage>
</organism>
<dbReference type="AlphaFoldDB" id="A0A9D1V3M0"/>
<evidence type="ECO:0000256" key="2">
    <source>
        <dbReference type="ARBA" id="ARBA00005551"/>
    </source>
</evidence>
<evidence type="ECO:0000259" key="12">
    <source>
        <dbReference type="Pfam" id="PF00999"/>
    </source>
</evidence>
<dbReference type="Proteomes" id="UP000824193">
    <property type="component" value="Unassembled WGS sequence"/>
</dbReference>
<sequence>MSYGYLADLALILLATKALSMLTGKLQMPQVVGALVAGLVMGPAVLNIIQPSDFLSQVAELGVIVIMFSAGMGTDLNELKQTGKVGLVIAMAGVLVPLAMGTGLMFFFNTGELAMPGNKFLQDLFLGVVLTATSVSITVETLKELGKLSTKVGNAILAAALIDDVLGLVCLTVVTSMAGADVNIVLVLVKIALFFLFAGVLGVLVSKLLNWYETKVRNRDLRRYPILAFVLCLFMAWAAEEWFGVADIIGAFAAGLIVATTPKGAYTASKFTPLAYLLLTPVFFANLGIGVELPNMDAMILLFTIALVVVGIGSKLIGCGLGAKLCGFKNRQCVQVGCGMACRGEVALIVANKGMAMNIVNPIFFGPIIILVVCCAVFTPIMLKVAFKGENAYEGMEESTLAETFQLSEQVDEVTARLIEGEKRRQGK</sequence>
<feature type="transmembrane region" description="Helical" evidence="11">
    <location>
        <begin position="221"/>
        <end position="239"/>
    </location>
</feature>
<protein>
    <submittedName>
        <fullName evidence="13">Cation:proton antiporter</fullName>
    </submittedName>
</protein>